<comment type="caution">
    <text evidence="1">The sequence shown here is derived from an EMBL/GenBank/DDBJ whole genome shotgun (WGS) entry which is preliminary data.</text>
</comment>
<keyword evidence="2" id="KW-1185">Reference proteome</keyword>
<evidence type="ECO:0000313" key="1">
    <source>
        <dbReference type="EMBL" id="SMP12185.1"/>
    </source>
</evidence>
<proteinExistence type="predicted"/>
<organism evidence="1 2">
    <name type="scientific">Algoriphagus winogradskyi</name>
    <dbReference type="NCBI Taxonomy" id="237017"/>
    <lineage>
        <taxon>Bacteria</taxon>
        <taxon>Pseudomonadati</taxon>
        <taxon>Bacteroidota</taxon>
        <taxon>Cytophagia</taxon>
        <taxon>Cytophagales</taxon>
        <taxon>Cyclobacteriaceae</taxon>
        <taxon>Algoriphagus</taxon>
    </lineage>
</organism>
<dbReference type="EMBL" id="FXUA01000002">
    <property type="protein sequence ID" value="SMP12185.1"/>
    <property type="molecule type" value="Genomic_DNA"/>
</dbReference>
<dbReference type="Proteomes" id="UP001157915">
    <property type="component" value="Unassembled WGS sequence"/>
</dbReference>
<gene>
    <name evidence="1" type="ORF">SAMN06265367_10285</name>
</gene>
<accession>A0ABY1NKK4</accession>
<dbReference type="PROSITE" id="PS51257">
    <property type="entry name" value="PROKAR_LIPOPROTEIN"/>
    <property type="match status" value="1"/>
</dbReference>
<reference evidence="1 2" key="1">
    <citation type="submission" date="2017-05" db="EMBL/GenBank/DDBJ databases">
        <authorList>
            <person name="Varghese N."/>
            <person name="Submissions S."/>
        </authorList>
    </citation>
    <scope>NUCLEOTIDE SEQUENCE [LARGE SCALE GENOMIC DNA]</scope>
    <source>
        <strain evidence="1 2">DSM 15360</strain>
    </source>
</reference>
<sequence length="464" mass="51767">MKISLLAIPVLLIVTLSCQGTKSEETTIFESLDKLPSVSVKDVSAFSLGNENVLISGTHQEITLESIQLLSGISAAIKIGEETSCLENPTSFTKYPFAAKQFFQLENQGVEINQLQYLNNDKLGVTLLYSIKNVENSAKNVQFQVQVNTDLKPSVLKDSTFGRDAADQVIFDELTGIFTAKDGANDWYAVWGSSQDYTIEPINSNCTLEVSELGASTGLEISIELAANEERVIPIFIAGSDQGEFTAIETLIDLRAEIQTDWDERFAVIDSLQRTSKINIPDAEIQEAYEWSKYKTGLVEFEKGLKRHSRGDDDNEELYKVIELLSKDFVEKVDQAIFSTKGPRHLSPGHVMIQPLLLISPFGILPDIENRVTYIRPNLPADWESASLENLWIEDNEISIYINSADKQLTIEVTQTQKKAGISIELPEKYTKVKVLGKEVSNDTKDGFRRILMTGDHVKVEAML</sequence>
<protein>
    <submittedName>
        <fullName evidence="1">Uncharacterized protein</fullName>
    </submittedName>
</protein>
<name>A0ABY1NKK4_9BACT</name>
<evidence type="ECO:0000313" key="2">
    <source>
        <dbReference type="Proteomes" id="UP001157915"/>
    </source>
</evidence>
<dbReference type="RefSeq" id="WP_283411897.1">
    <property type="nucleotide sequence ID" value="NZ_FXUA01000002.1"/>
</dbReference>